<dbReference type="InterPro" id="IPR032710">
    <property type="entry name" value="NTF2-like_dom_sf"/>
</dbReference>
<evidence type="ECO:0000313" key="3">
    <source>
        <dbReference type="Proteomes" id="UP000265715"/>
    </source>
</evidence>
<reference evidence="2 3" key="1">
    <citation type="submission" date="2018-08" db="EMBL/GenBank/DDBJ databases">
        <title>Meiothermus terrae DSM 26712 genome sequencing project.</title>
        <authorList>
            <person name="Da Costa M.S."/>
            <person name="Albuquerque L."/>
            <person name="Raposo P."/>
            <person name="Froufe H.J.C."/>
            <person name="Barroso C.S."/>
            <person name="Egas C."/>
        </authorList>
    </citation>
    <scope>NUCLEOTIDE SEQUENCE [LARGE SCALE GENOMIC DNA]</scope>
    <source>
        <strain evidence="2 3">DSM 26712</strain>
    </source>
</reference>
<sequence length="141" mass="15389">MKAPVLLALLVALAFGLAQGPGVTARDAQAIRAVIEGQIAAFKAGDAERAFAYASPGIRERFGDAQNFVRMVRESYAPLYRPLEVEFLRLTRVERTVVQVLGVTALDGQKYVAYYFMQKQPSGEWRISGVVLEPAAPTDTA</sequence>
<feature type="chain" id="PRO_5017443250" description="DUF4864 domain-containing protein" evidence="1">
    <location>
        <begin position="21"/>
        <end position="141"/>
    </location>
</feature>
<evidence type="ECO:0000313" key="2">
    <source>
        <dbReference type="EMBL" id="RIH86996.1"/>
    </source>
</evidence>
<feature type="signal peptide" evidence="1">
    <location>
        <begin position="1"/>
        <end position="20"/>
    </location>
</feature>
<comment type="caution">
    <text evidence="2">The sequence shown here is derived from an EMBL/GenBank/DDBJ whole genome shotgun (WGS) entry which is preliminary data.</text>
</comment>
<dbReference type="RefSeq" id="WP_119314472.1">
    <property type="nucleotide sequence ID" value="NZ_QXDL01000040.1"/>
</dbReference>
<evidence type="ECO:0008006" key="4">
    <source>
        <dbReference type="Google" id="ProtNLM"/>
    </source>
</evidence>
<evidence type="ECO:0000256" key="1">
    <source>
        <dbReference type="SAM" id="SignalP"/>
    </source>
</evidence>
<dbReference type="AlphaFoldDB" id="A0A399EU14"/>
<organism evidence="2 3">
    <name type="scientific">Calidithermus terrae</name>
    <dbReference type="NCBI Taxonomy" id="1408545"/>
    <lineage>
        <taxon>Bacteria</taxon>
        <taxon>Thermotogati</taxon>
        <taxon>Deinococcota</taxon>
        <taxon>Deinococci</taxon>
        <taxon>Thermales</taxon>
        <taxon>Thermaceae</taxon>
        <taxon>Calidithermus</taxon>
    </lineage>
</organism>
<dbReference type="SUPFAM" id="SSF54427">
    <property type="entry name" value="NTF2-like"/>
    <property type="match status" value="1"/>
</dbReference>
<proteinExistence type="predicted"/>
<dbReference type="Proteomes" id="UP000265715">
    <property type="component" value="Unassembled WGS sequence"/>
</dbReference>
<dbReference type="EMBL" id="QXDL01000040">
    <property type="protein sequence ID" value="RIH86996.1"/>
    <property type="molecule type" value="Genomic_DNA"/>
</dbReference>
<dbReference type="Pfam" id="PF16156">
    <property type="entry name" value="DUF4864"/>
    <property type="match status" value="1"/>
</dbReference>
<name>A0A399EU14_9DEIN</name>
<protein>
    <recommendedName>
        <fullName evidence="4">DUF4864 domain-containing protein</fullName>
    </recommendedName>
</protein>
<keyword evidence="3" id="KW-1185">Reference proteome</keyword>
<dbReference type="InterPro" id="IPR032347">
    <property type="entry name" value="DUF4864"/>
</dbReference>
<dbReference type="OrthoDB" id="9130422at2"/>
<keyword evidence="1" id="KW-0732">Signal</keyword>
<accession>A0A399EU14</accession>
<gene>
    <name evidence="2" type="ORF">Mterra_01311</name>
</gene>